<evidence type="ECO:0000313" key="4">
    <source>
        <dbReference type="Proteomes" id="UP000811619"/>
    </source>
</evidence>
<evidence type="ECO:0000256" key="1">
    <source>
        <dbReference type="ARBA" id="ARBA00023002"/>
    </source>
</evidence>
<dbReference type="OrthoDB" id="5357513at2759"/>
<dbReference type="Pfam" id="PF00248">
    <property type="entry name" value="Aldo_ket_red"/>
    <property type="match status" value="1"/>
</dbReference>
<sequence length="314" mass="34279">MAQLPVPSQSSRLTRDLTLTGPSATKIPKLIYGTAWKKERTADLVYDALKSGFRGVDTAAQPKHYNEQGVAAGVKRAVAEGIVQRRDVFIVHQVQTKFTAPGGQNHNTPYDLNAPCVDQVHQSIRSSLDNFTMQDGQEPYLDSLVLHAPMDTLQDTLTVWKALESYTPKQIRTLGISNTTLPILEALYSNMAIKPSIVQNRFFDGTDYEVGIRAYCREKGIVFQSFWTLSSNAALVESEPVKSVAQNAGVDVVAAYYALVLGLESLAVLDGTTDQSHMEQDLTGVEKVGVWAEGAGVSEWTLALASFKALIGDK</sequence>
<gene>
    <name evidence="3" type="ORF">E4U42_007006</name>
</gene>
<dbReference type="PANTHER" id="PTHR43827:SF8">
    <property type="entry name" value="ALDO_KETO REDUCTASE FAMILY PROTEIN"/>
    <property type="match status" value="1"/>
</dbReference>
<dbReference type="AlphaFoldDB" id="A0A8K0J4I2"/>
<dbReference type="PANTHER" id="PTHR43827">
    <property type="entry name" value="2,5-DIKETO-D-GLUCONIC ACID REDUCTASE"/>
    <property type="match status" value="1"/>
</dbReference>
<organism evidence="3 4">
    <name type="scientific">Claviceps africana</name>
    <dbReference type="NCBI Taxonomy" id="83212"/>
    <lineage>
        <taxon>Eukaryota</taxon>
        <taxon>Fungi</taxon>
        <taxon>Dikarya</taxon>
        <taxon>Ascomycota</taxon>
        <taxon>Pezizomycotina</taxon>
        <taxon>Sordariomycetes</taxon>
        <taxon>Hypocreomycetidae</taxon>
        <taxon>Hypocreales</taxon>
        <taxon>Clavicipitaceae</taxon>
        <taxon>Claviceps</taxon>
    </lineage>
</organism>
<dbReference type="InterPro" id="IPR020471">
    <property type="entry name" value="AKR"/>
</dbReference>
<proteinExistence type="predicted"/>
<keyword evidence="1" id="KW-0560">Oxidoreductase</keyword>
<dbReference type="SUPFAM" id="SSF51430">
    <property type="entry name" value="NAD(P)-linked oxidoreductase"/>
    <property type="match status" value="1"/>
</dbReference>
<dbReference type="InterPro" id="IPR036812">
    <property type="entry name" value="NAD(P)_OxRdtase_dom_sf"/>
</dbReference>
<name>A0A8K0J4I2_9HYPO</name>
<feature type="domain" description="NADP-dependent oxidoreductase" evidence="2">
    <location>
        <begin position="36"/>
        <end position="298"/>
    </location>
</feature>
<dbReference type="InterPro" id="IPR023210">
    <property type="entry name" value="NADP_OxRdtase_dom"/>
</dbReference>
<accession>A0A8K0J4I2</accession>
<keyword evidence="4" id="KW-1185">Reference proteome</keyword>
<dbReference type="EMBL" id="SRPY01000767">
    <property type="protein sequence ID" value="KAG5918070.1"/>
    <property type="molecule type" value="Genomic_DNA"/>
</dbReference>
<dbReference type="Proteomes" id="UP000811619">
    <property type="component" value="Unassembled WGS sequence"/>
</dbReference>
<comment type="caution">
    <text evidence="3">The sequence shown here is derived from an EMBL/GenBank/DDBJ whole genome shotgun (WGS) entry which is preliminary data.</text>
</comment>
<evidence type="ECO:0000313" key="3">
    <source>
        <dbReference type="EMBL" id="KAG5918070.1"/>
    </source>
</evidence>
<protein>
    <recommendedName>
        <fullName evidence="2">NADP-dependent oxidoreductase domain-containing protein</fullName>
    </recommendedName>
</protein>
<dbReference type="GO" id="GO:0016491">
    <property type="term" value="F:oxidoreductase activity"/>
    <property type="evidence" value="ECO:0007669"/>
    <property type="project" value="UniProtKB-KW"/>
</dbReference>
<evidence type="ECO:0000259" key="2">
    <source>
        <dbReference type="Pfam" id="PF00248"/>
    </source>
</evidence>
<dbReference type="Gene3D" id="3.20.20.100">
    <property type="entry name" value="NADP-dependent oxidoreductase domain"/>
    <property type="match status" value="1"/>
</dbReference>
<reference evidence="3" key="1">
    <citation type="journal article" date="2020" name="bioRxiv">
        <title>Whole genome comparisons of ergot fungi reveals the divergence and evolution of species within the genus Claviceps are the result of varying mechanisms driving genome evolution and host range expansion.</title>
        <authorList>
            <person name="Wyka S.A."/>
            <person name="Mondo S.J."/>
            <person name="Liu M."/>
            <person name="Dettman J."/>
            <person name="Nalam V."/>
            <person name="Broders K.D."/>
        </authorList>
    </citation>
    <scope>NUCLEOTIDE SEQUENCE</scope>
    <source>
        <strain evidence="3">CCC 489</strain>
    </source>
</reference>